<dbReference type="EMBL" id="KN846985">
    <property type="protein sequence ID" value="KIW94831.1"/>
    <property type="molecule type" value="Genomic_DNA"/>
</dbReference>
<dbReference type="HOGENOM" id="CLU_900150_0_0_1"/>
<dbReference type="VEuPathDB" id="FungiDB:Z519_04809"/>
<gene>
    <name evidence="2" type="ORF">Z519_04809</name>
</gene>
<feature type="compositionally biased region" description="Polar residues" evidence="1">
    <location>
        <begin position="71"/>
        <end position="89"/>
    </location>
</feature>
<reference evidence="2" key="1">
    <citation type="submission" date="2015-01" db="EMBL/GenBank/DDBJ databases">
        <title>The Genome Sequence of Cladophialophora bantiana CBS 173.52.</title>
        <authorList>
            <consortium name="The Broad Institute Genomics Platform"/>
            <person name="Cuomo C."/>
            <person name="de Hoog S."/>
            <person name="Gorbushina A."/>
            <person name="Stielow B."/>
            <person name="Teixiera M."/>
            <person name="Abouelleil A."/>
            <person name="Chapman S.B."/>
            <person name="Priest M."/>
            <person name="Young S.K."/>
            <person name="Wortman J."/>
            <person name="Nusbaum C."/>
            <person name="Birren B."/>
        </authorList>
    </citation>
    <scope>NUCLEOTIDE SEQUENCE [LARGE SCALE GENOMIC DNA]</scope>
    <source>
        <strain evidence="2">CBS 173.52</strain>
    </source>
</reference>
<feature type="region of interest" description="Disordered" evidence="1">
    <location>
        <begin position="1"/>
        <end position="244"/>
    </location>
</feature>
<evidence type="ECO:0000313" key="3">
    <source>
        <dbReference type="Proteomes" id="UP000053789"/>
    </source>
</evidence>
<feature type="compositionally biased region" description="Basic and acidic residues" evidence="1">
    <location>
        <begin position="43"/>
        <end position="55"/>
    </location>
</feature>
<name>A0A0D2EXW5_CLAB1</name>
<feature type="compositionally biased region" description="Polar residues" evidence="1">
    <location>
        <begin position="213"/>
        <end position="222"/>
    </location>
</feature>
<proteinExistence type="predicted"/>
<feature type="compositionally biased region" description="Polar residues" evidence="1">
    <location>
        <begin position="134"/>
        <end position="161"/>
    </location>
</feature>
<dbReference type="GeneID" id="27697737"/>
<evidence type="ECO:0000313" key="2">
    <source>
        <dbReference type="EMBL" id="KIW94831.1"/>
    </source>
</evidence>
<feature type="compositionally biased region" description="Basic and acidic residues" evidence="1">
    <location>
        <begin position="177"/>
        <end position="195"/>
    </location>
</feature>
<dbReference type="RefSeq" id="XP_016621500.1">
    <property type="nucleotide sequence ID" value="XM_016762553.1"/>
</dbReference>
<protein>
    <submittedName>
        <fullName evidence="2">Uncharacterized protein</fullName>
    </submittedName>
</protein>
<evidence type="ECO:0000256" key="1">
    <source>
        <dbReference type="SAM" id="MobiDB-lite"/>
    </source>
</evidence>
<organism evidence="2 3">
    <name type="scientific">Cladophialophora bantiana (strain ATCC 10958 / CBS 173.52 / CDC B-1940 / NIH 8579)</name>
    <name type="common">Xylohypha bantiana</name>
    <dbReference type="NCBI Taxonomy" id="1442370"/>
    <lineage>
        <taxon>Eukaryota</taxon>
        <taxon>Fungi</taxon>
        <taxon>Dikarya</taxon>
        <taxon>Ascomycota</taxon>
        <taxon>Pezizomycotina</taxon>
        <taxon>Eurotiomycetes</taxon>
        <taxon>Chaetothyriomycetidae</taxon>
        <taxon>Chaetothyriales</taxon>
        <taxon>Herpotrichiellaceae</taxon>
        <taxon>Cladophialophora</taxon>
    </lineage>
</organism>
<keyword evidence="3" id="KW-1185">Reference proteome</keyword>
<dbReference type="AlphaFoldDB" id="A0A0D2EXW5"/>
<sequence>MGCGSSSLKGADIPDLNSQPTTATGAQPIRKIRTNFSEVDYDQNARERRLTEYAPHEQPPPVREESHEFTAEQSGYEQWQQYDTQTGRQSYDAGPPMGYVLPQGSMSGPDATDRDRGASLKPYQTFDGGDWDNQDASAQRQGSYVNGTQETRGDPTSNVSKNEFAAANDPANPSNQEGHHSQPNDHHRDHRDQRQGSRSNNNNDNDNDELNNVSPVSYNTGTDPGANPDIHGDDNEPKKSWFGQKYASFQSAKRGSGLSDEDILKYTGKDRKELNEWAQNRPGVGPNQEASRVGSDSGLAAGAPWS</sequence>
<feature type="compositionally biased region" description="Basic and acidic residues" evidence="1">
    <location>
        <begin position="230"/>
        <end position="239"/>
    </location>
</feature>
<dbReference type="OrthoDB" id="4837859at2759"/>
<feature type="region of interest" description="Disordered" evidence="1">
    <location>
        <begin position="275"/>
        <end position="306"/>
    </location>
</feature>
<dbReference type="Proteomes" id="UP000053789">
    <property type="component" value="Unassembled WGS sequence"/>
</dbReference>
<accession>A0A0D2EXW5</accession>
<feature type="compositionally biased region" description="Polar residues" evidence="1">
    <location>
        <begin position="16"/>
        <end position="25"/>
    </location>
</feature>